<evidence type="ECO:0000313" key="7">
    <source>
        <dbReference type="EMBL" id="SDM18141.1"/>
    </source>
</evidence>
<keyword evidence="2" id="KW-0663">Pyridoxal phosphate</keyword>
<dbReference type="InterPro" id="IPR000524">
    <property type="entry name" value="Tscrpt_reg_HTH_GntR"/>
</dbReference>
<evidence type="ECO:0000259" key="6">
    <source>
        <dbReference type="PROSITE" id="PS50949"/>
    </source>
</evidence>
<evidence type="ECO:0000256" key="4">
    <source>
        <dbReference type="ARBA" id="ARBA00023125"/>
    </source>
</evidence>
<name>A0A1G9R4U3_9FIRM</name>
<dbReference type="CDD" id="cd07377">
    <property type="entry name" value="WHTH_GntR"/>
    <property type="match status" value="1"/>
</dbReference>
<protein>
    <submittedName>
        <fullName evidence="7">GntR family transcriptional regulator / MocR family aminotransferase</fullName>
    </submittedName>
</protein>
<evidence type="ECO:0000256" key="2">
    <source>
        <dbReference type="ARBA" id="ARBA00022898"/>
    </source>
</evidence>
<keyword evidence="7" id="KW-0032">Aminotransferase</keyword>
<dbReference type="PRINTS" id="PR00035">
    <property type="entry name" value="HTHGNTR"/>
</dbReference>
<dbReference type="GO" id="GO:0003700">
    <property type="term" value="F:DNA-binding transcription factor activity"/>
    <property type="evidence" value="ECO:0007669"/>
    <property type="project" value="InterPro"/>
</dbReference>
<dbReference type="Gene3D" id="3.40.640.10">
    <property type="entry name" value="Type I PLP-dependent aspartate aminotransferase-like (Major domain)"/>
    <property type="match status" value="1"/>
</dbReference>
<dbReference type="InterPro" id="IPR051446">
    <property type="entry name" value="HTH_trans_reg/aminotransferase"/>
</dbReference>
<dbReference type="SUPFAM" id="SSF53383">
    <property type="entry name" value="PLP-dependent transferases"/>
    <property type="match status" value="1"/>
</dbReference>
<evidence type="ECO:0000256" key="3">
    <source>
        <dbReference type="ARBA" id="ARBA00023015"/>
    </source>
</evidence>
<dbReference type="Gene3D" id="1.10.10.10">
    <property type="entry name" value="Winged helix-like DNA-binding domain superfamily/Winged helix DNA-binding domain"/>
    <property type="match status" value="1"/>
</dbReference>
<feature type="domain" description="HTH gntR-type" evidence="6">
    <location>
        <begin position="10"/>
        <end position="78"/>
    </location>
</feature>
<comment type="similarity">
    <text evidence="1">In the C-terminal section; belongs to the class-I pyridoxal-phosphate-dependent aminotransferase family.</text>
</comment>
<reference evidence="7 8" key="1">
    <citation type="submission" date="2016-10" db="EMBL/GenBank/DDBJ databases">
        <authorList>
            <person name="de Groot N.N."/>
        </authorList>
    </citation>
    <scope>NUCLEOTIDE SEQUENCE [LARGE SCALE GENOMIC DNA]</scope>
    <source>
        <strain evidence="7 8">DSM 16981</strain>
    </source>
</reference>
<dbReference type="PROSITE" id="PS50949">
    <property type="entry name" value="HTH_GNTR"/>
    <property type="match status" value="1"/>
</dbReference>
<dbReference type="GO" id="GO:0008483">
    <property type="term" value="F:transaminase activity"/>
    <property type="evidence" value="ECO:0007669"/>
    <property type="project" value="UniProtKB-KW"/>
</dbReference>
<dbReference type="InterPro" id="IPR036388">
    <property type="entry name" value="WH-like_DNA-bd_sf"/>
</dbReference>
<dbReference type="PANTHER" id="PTHR46577:SF1">
    <property type="entry name" value="HTH-TYPE TRANSCRIPTIONAL REGULATORY PROTEIN GABR"/>
    <property type="match status" value="1"/>
</dbReference>
<dbReference type="STRING" id="349095.SAMN05660299_00394"/>
<dbReference type="PANTHER" id="PTHR46577">
    <property type="entry name" value="HTH-TYPE TRANSCRIPTIONAL REGULATORY PROTEIN GABR"/>
    <property type="match status" value="1"/>
</dbReference>
<gene>
    <name evidence="7" type="ORF">SAMN05660299_00394</name>
</gene>
<dbReference type="GO" id="GO:0003677">
    <property type="term" value="F:DNA binding"/>
    <property type="evidence" value="ECO:0007669"/>
    <property type="project" value="UniProtKB-KW"/>
</dbReference>
<organism evidence="7 8">
    <name type="scientific">Megasphaera paucivorans</name>
    <dbReference type="NCBI Taxonomy" id="349095"/>
    <lineage>
        <taxon>Bacteria</taxon>
        <taxon>Bacillati</taxon>
        <taxon>Bacillota</taxon>
        <taxon>Negativicutes</taxon>
        <taxon>Veillonellales</taxon>
        <taxon>Veillonellaceae</taxon>
        <taxon>Megasphaera</taxon>
    </lineage>
</organism>
<proteinExistence type="inferred from homology"/>
<evidence type="ECO:0000256" key="1">
    <source>
        <dbReference type="ARBA" id="ARBA00005384"/>
    </source>
</evidence>
<keyword evidence="3" id="KW-0805">Transcription regulation</keyword>
<dbReference type="AlphaFoldDB" id="A0A1G9R4U3"/>
<dbReference type="EMBL" id="FNHQ01000002">
    <property type="protein sequence ID" value="SDM18141.1"/>
    <property type="molecule type" value="Genomic_DNA"/>
</dbReference>
<sequence>MLQIEKTIKKPYYVQIYEYYRDEIEARRMQAGDRLPSVRELAQTVDVSKMTIEKAYYQLASEGYIMRRNKARYEVAFLGSEKEDGQKKPIYHPGTVRRSFFRYDFGSGDMDMERFPLEVWRRYMNHVLSQPEYLMQCNDEQGVPELREILSQYIYQVRGVYASAESIIVGAGTPSLLGILTNILRSYSCIGVENPGFKLGREIFRNSGYDIFPFSVQNGMMDMDILEKNGIRLVYVSPSHQFPTGTIMPAGMRHRLLQWAEQMDGLIIEDDYDSELRYYGRPVPALQGLDTHGRVIYMGSLSKVLPSFVRLSYMVLPPRLLALYNEKRGLFRQGASVPEQCVLAAYIRSGEMARQVRRLRKDYQEKGNLMKELLLSAFGKDIEVSSLVSGVYCRVTLNSTYTAAELQYRAEKKGCRVLPIQAFYETQEQEERKEFLLSFSKIPSHSLKQAITVLHDAWTKKEGD</sequence>
<dbReference type="SUPFAM" id="SSF46785">
    <property type="entry name" value="Winged helix' DNA-binding domain"/>
    <property type="match status" value="1"/>
</dbReference>
<evidence type="ECO:0000313" key="8">
    <source>
        <dbReference type="Proteomes" id="UP000199309"/>
    </source>
</evidence>
<dbReference type="OrthoDB" id="9808770at2"/>
<keyword evidence="4" id="KW-0238">DNA-binding</keyword>
<evidence type="ECO:0000256" key="5">
    <source>
        <dbReference type="ARBA" id="ARBA00023163"/>
    </source>
</evidence>
<keyword evidence="5" id="KW-0804">Transcription</keyword>
<keyword evidence="7" id="KW-0808">Transferase</keyword>
<dbReference type="RefSeq" id="WP_091647694.1">
    <property type="nucleotide sequence ID" value="NZ_FNHQ01000002.1"/>
</dbReference>
<dbReference type="Proteomes" id="UP000199309">
    <property type="component" value="Unassembled WGS sequence"/>
</dbReference>
<dbReference type="CDD" id="cd00609">
    <property type="entry name" value="AAT_like"/>
    <property type="match status" value="1"/>
</dbReference>
<dbReference type="SMART" id="SM00345">
    <property type="entry name" value="HTH_GNTR"/>
    <property type="match status" value="1"/>
</dbReference>
<dbReference type="InterPro" id="IPR015421">
    <property type="entry name" value="PyrdxlP-dep_Trfase_major"/>
</dbReference>
<dbReference type="Pfam" id="PF00392">
    <property type="entry name" value="GntR"/>
    <property type="match status" value="1"/>
</dbReference>
<dbReference type="InterPro" id="IPR036390">
    <property type="entry name" value="WH_DNA-bd_sf"/>
</dbReference>
<dbReference type="InterPro" id="IPR015424">
    <property type="entry name" value="PyrdxlP-dep_Trfase"/>
</dbReference>
<accession>A0A1G9R4U3</accession>
<keyword evidence="8" id="KW-1185">Reference proteome</keyword>